<gene>
    <name evidence="2" type="ORF">K435DRAFT_858029</name>
</gene>
<feature type="region of interest" description="Disordered" evidence="1">
    <location>
        <begin position="225"/>
        <end position="283"/>
    </location>
</feature>
<feature type="compositionally biased region" description="Polar residues" evidence="1">
    <location>
        <begin position="268"/>
        <end position="278"/>
    </location>
</feature>
<dbReference type="AlphaFoldDB" id="A0A4S8M444"/>
<organism evidence="2 3">
    <name type="scientific">Dendrothele bispora (strain CBS 962.96)</name>
    <dbReference type="NCBI Taxonomy" id="1314807"/>
    <lineage>
        <taxon>Eukaryota</taxon>
        <taxon>Fungi</taxon>
        <taxon>Dikarya</taxon>
        <taxon>Basidiomycota</taxon>
        <taxon>Agaricomycotina</taxon>
        <taxon>Agaricomycetes</taxon>
        <taxon>Agaricomycetidae</taxon>
        <taxon>Agaricales</taxon>
        <taxon>Agaricales incertae sedis</taxon>
        <taxon>Dendrothele</taxon>
    </lineage>
</organism>
<evidence type="ECO:0000313" key="3">
    <source>
        <dbReference type="Proteomes" id="UP000297245"/>
    </source>
</evidence>
<feature type="compositionally biased region" description="Polar residues" evidence="1">
    <location>
        <begin position="46"/>
        <end position="63"/>
    </location>
</feature>
<dbReference type="Proteomes" id="UP000297245">
    <property type="component" value="Unassembled WGS sequence"/>
</dbReference>
<protein>
    <submittedName>
        <fullName evidence="2">Uncharacterized protein</fullName>
    </submittedName>
</protein>
<feature type="compositionally biased region" description="Basic and acidic residues" evidence="1">
    <location>
        <begin position="93"/>
        <end position="115"/>
    </location>
</feature>
<accession>A0A4S8M444</accession>
<reference evidence="2 3" key="1">
    <citation type="journal article" date="2019" name="Nat. Ecol. Evol.">
        <title>Megaphylogeny resolves global patterns of mushroom evolution.</title>
        <authorList>
            <person name="Varga T."/>
            <person name="Krizsan K."/>
            <person name="Foldi C."/>
            <person name="Dima B."/>
            <person name="Sanchez-Garcia M."/>
            <person name="Sanchez-Ramirez S."/>
            <person name="Szollosi G.J."/>
            <person name="Szarkandi J.G."/>
            <person name="Papp V."/>
            <person name="Albert L."/>
            <person name="Andreopoulos W."/>
            <person name="Angelini C."/>
            <person name="Antonin V."/>
            <person name="Barry K.W."/>
            <person name="Bougher N.L."/>
            <person name="Buchanan P."/>
            <person name="Buyck B."/>
            <person name="Bense V."/>
            <person name="Catcheside P."/>
            <person name="Chovatia M."/>
            <person name="Cooper J."/>
            <person name="Damon W."/>
            <person name="Desjardin D."/>
            <person name="Finy P."/>
            <person name="Geml J."/>
            <person name="Haridas S."/>
            <person name="Hughes K."/>
            <person name="Justo A."/>
            <person name="Karasinski D."/>
            <person name="Kautmanova I."/>
            <person name="Kiss B."/>
            <person name="Kocsube S."/>
            <person name="Kotiranta H."/>
            <person name="LaButti K.M."/>
            <person name="Lechner B.E."/>
            <person name="Liimatainen K."/>
            <person name="Lipzen A."/>
            <person name="Lukacs Z."/>
            <person name="Mihaltcheva S."/>
            <person name="Morgado L.N."/>
            <person name="Niskanen T."/>
            <person name="Noordeloos M.E."/>
            <person name="Ohm R.A."/>
            <person name="Ortiz-Santana B."/>
            <person name="Ovrebo C."/>
            <person name="Racz N."/>
            <person name="Riley R."/>
            <person name="Savchenko A."/>
            <person name="Shiryaev A."/>
            <person name="Soop K."/>
            <person name="Spirin V."/>
            <person name="Szebenyi C."/>
            <person name="Tomsovsky M."/>
            <person name="Tulloss R.E."/>
            <person name="Uehling J."/>
            <person name="Grigoriev I.V."/>
            <person name="Vagvolgyi C."/>
            <person name="Papp T."/>
            <person name="Martin F.M."/>
            <person name="Miettinen O."/>
            <person name="Hibbett D.S."/>
            <person name="Nagy L.G."/>
        </authorList>
    </citation>
    <scope>NUCLEOTIDE SEQUENCE [LARGE SCALE GENOMIC DNA]</scope>
    <source>
        <strain evidence="2 3">CBS 962.96</strain>
    </source>
</reference>
<feature type="region of interest" description="Disordered" evidence="1">
    <location>
        <begin position="1"/>
        <end position="81"/>
    </location>
</feature>
<sequence>MPRKKGQKRVANLGDHYRPTKRLRMMQDSGTQDNDDDELDDTFLDSMSQHSHTSSERPSSVVTELSDLSEDEDIPEHCTKASLSQWLNIGRQKLQDKERERQERERKEEEQDPLHRKPTKITQFFSKKPLSICSEPEVQITGSRSVIILDDDLESISEDTSCEGDNDFSVDPFGIDDLGTDLSDGLDEEIGAERVEGLGSLTQRTVTIETVEDEDDIMNTRAHQEEGLDTPGDVWDPSEEVSPQLNPRPIQPRGDDEPLFIQADDTFQPDTSSGTQQPPGNPCYTFICFR</sequence>
<feature type="compositionally biased region" description="Acidic residues" evidence="1">
    <location>
        <begin position="33"/>
        <end position="43"/>
    </location>
</feature>
<evidence type="ECO:0000313" key="2">
    <source>
        <dbReference type="EMBL" id="THU96959.1"/>
    </source>
</evidence>
<name>A0A4S8M444_DENBC</name>
<dbReference type="EMBL" id="ML179165">
    <property type="protein sequence ID" value="THU96959.1"/>
    <property type="molecule type" value="Genomic_DNA"/>
</dbReference>
<evidence type="ECO:0000256" key="1">
    <source>
        <dbReference type="SAM" id="MobiDB-lite"/>
    </source>
</evidence>
<keyword evidence="3" id="KW-1185">Reference proteome</keyword>
<proteinExistence type="predicted"/>
<feature type="region of interest" description="Disordered" evidence="1">
    <location>
        <begin position="93"/>
        <end position="118"/>
    </location>
</feature>